<dbReference type="RefSeq" id="WP_323328615.1">
    <property type="nucleotide sequence ID" value="NZ_JAYGIL010000010.1"/>
</dbReference>
<accession>A0ABU5S4F3</accession>
<dbReference type="Proteomes" id="UP001303899">
    <property type="component" value="Unassembled WGS sequence"/>
</dbReference>
<dbReference type="EMBL" id="JAYGIL010000010">
    <property type="protein sequence ID" value="MEA5403271.1"/>
    <property type="molecule type" value="Genomic_DNA"/>
</dbReference>
<keyword evidence="10" id="KW-1185">Reference proteome</keyword>
<evidence type="ECO:0000313" key="9">
    <source>
        <dbReference type="EMBL" id="MEA5403271.1"/>
    </source>
</evidence>
<evidence type="ECO:0000259" key="6">
    <source>
        <dbReference type="Pfam" id="PF08531"/>
    </source>
</evidence>
<dbReference type="InterPro" id="IPR013737">
    <property type="entry name" value="Bac_rhamnosid_N"/>
</dbReference>
<dbReference type="Pfam" id="PF05592">
    <property type="entry name" value="Bac_rhamnosid"/>
    <property type="match status" value="1"/>
</dbReference>
<evidence type="ECO:0000256" key="1">
    <source>
        <dbReference type="ARBA" id="ARBA00001445"/>
    </source>
</evidence>
<dbReference type="InterPro" id="IPR035398">
    <property type="entry name" value="Bac_rhamnosid_C"/>
</dbReference>
<dbReference type="EC" id="3.2.1.40" evidence="2"/>
<dbReference type="InterPro" id="IPR012341">
    <property type="entry name" value="6hp_glycosidase-like_sf"/>
</dbReference>
<dbReference type="InterPro" id="IPR008928">
    <property type="entry name" value="6-hairpin_glycosidase_sf"/>
</dbReference>
<feature type="chain" id="PRO_5045961965" description="alpha-L-rhamnosidase" evidence="4">
    <location>
        <begin position="25"/>
        <end position="1218"/>
    </location>
</feature>
<evidence type="ECO:0000259" key="7">
    <source>
        <dbReference type="Pfam" id="PF17389"/>
    </source>
</evidence>
<gene>
    <name evidence="9" type="ORF">VB776_10120</name>
</gene>
<feature type="signal peptide" evidence="4">
    <location>
        <begin position="1"/>
        <end position="24"/>
    </location>
</feature>
<dbReference type="Gene3D" id="1.50.10.10">
    <property type="match status" value="1"/>
</dbReference>
<dbReference type="InterPro" id="IPR008902">
    <property type="entry name" value="Rhamnosid_concanavalin"/>
</dbReference>
<dbReference type="PANTHER" id="PTHR33307">
    <property type="entry name" value="ALPHA-RHAMNOSIDASE (EUROFUNG)"/>
    <property type="match status" value="1"/>
</dbReference>
<dbReference type="InterPro" id="IPR016007">
    <property type="entry name" value="Alpha_rhamnosid"/>
</dbReference>
<dbReference type="Gene3D" id="2.60.420.10">
    <property type="entry name" value="Maltose phosphorylase, domain 3"/>
    <property type="match status" value="1"/>
</dbReference>
<evidence type="ECO:0000256" key="3">
    <source>
        <dbReference type="ARBA" id="ARBA00022801"/>
    </source>
</evidence>
<protein>
    <recommendedName>
        <fullName evidence="2">alpha-L-rhamnosidase</fullName>
        <ecNumber evidence="2">3.2.1.40</ecNumber>
    </recommendedName>
</protein>
<dbReference type="SUPFAM" id="SSF48208">
    <property type="entry name" value="Six-hairpin glycosidases"/>
    <property type="match status" value="1"/>
</dbReference>
<feature type="domain" description="Alpha-L-rhamnosidase concanavalin-like" evidence="5">
    <location>
        <begin position="619"/>
        <end position="726"/>
    </location>
</feature>
<reference evidence="9 10" key="1">
    <citation type="submission" date="2023-12" db="EMBL/GenBank/DDBJ databases">
        <title>Novel species of the genus Arcicella isolated from rivers.</title>
        <authorList>
            <person name="Lu H."/>
        </authorList>
    </citation>
    <scope>NUCLEOTIDE SEQUENCE [LARGE SCALE GENOMIC DNA]</scope>
    <source>
        <strain evidence="9 10">DC2W</strain>
    </source>
</reference>
<name>A0ABU5S4F3_9BACT</name>
<dbReference type="InterPro" id="IPR013783">
    <property type="entry name" value="Ig-like_fold"/>
</dbReference>
<feature type="domain" description="Alpha-L-rhamnosidase six-hairpin glycosidase" evidence="7">
    <location>
        <begin position="734"/>
        <end position="1103"/>
    </location>
</feature>
<feature type="domain" description="Alpha-L-rhamnosidase C-terminal" evidence="8">
    <location>
        <begin position="1107"/>
        <end position="1183"/>
    </location>
</feature>
<dbReference type="PANTHER" id="PTHR33307:SF6">
    <property type="entry name" value="ALPHA-RHAMNOSIDASE (EUROFUNG)-RELATED"/>
    <property type="match status" value="1"/>
</dbReference>
<evidence type="ECO:0000256" key="2">
    <source>
        <dbReference type="ARBA" id="ARBA00012652"/>
    </source>
</evidence>
<feature type="domain" description="Bacterial alpha-L-rhamnosidase N-terminal" evidence="6">
    <location>
        <begin position="413"/>
        <end position="572"/>
    </location>
</feature>
<comment type="catalytic activity">
    <reaction evidence="1">
        <text>Hydrolysis of terminal non-reducing alpha-L-rhamnose residues in alpha-L-rhamnosides.</text>
        <dbReference type="EC" id="3.2.1.40"/>
    </reaction>
</comment>
<evidence type="ECO:0000313" key="10">
    <source>
        <dbReference type="Proteomes" id="UP001303899"/>
    </source>
</evidence>
<dbReference type="PIRSF" id="PIRSF010631">
    <property type="entry name" value="A-rhamnsds"/>
    <property type="match status" value="1"/>
</dbReference>
<comment type="caution">
    <text evidence="9">The sequence shown here is derived from an EMBL/GenBank/DDBJ whole genome shotgun (WGS) entry which is preliminary data.</text>
</comment>
<dbReference type="InterPro" id="IPR035396">
    <property type="entry name" value="Bac_rhamnosid6H"/>
</dbReference>
<evidence type="ECO:0000256" key="4">
    <source>
        <dbReference type="SAM" id="SignalP"/>
    </source>
</evidence>
<organism evidence="9 10">
    <name type="scientific">Arcicella gelida</name>
    <dbReference type="NCBI Taxonomy" id="2984195"/>
    <lineage>
        <taxon>Bacteria</taxon>
        <taxon>Pseudomonadati</taxon>
        <taxon>Bacteroidota</taxon>
        <taxon>Cytophagia</taxon>
        <taxon>Cytophagales</taxon>
        <taxon>Flectobacillaceae</taxon>
        <taxon>Arcicella</taxon>
    </lineage>
</organism>
<dbReference type="Pfam" id="PF08531">
    <property type="entry name" value="Bac_rhamnosid_N"/>
    <property type="match status" value="1"/>
</dbReference>
<dbReference type="Pfam" id="PF17389">
    <property type="entry name" value="Bac_rhamnosid6H"/>
    <property type="match status" value="1"/>
</dbReference>
<dbReference type="Pfam" id="PF25788">
    <property type="entry name" value="Ig_Rha78A_N"/>
    <property type="match status" value="1"/>
</dbReference>
<sequence length="1218" mass="137109">MMLKQKAYWLIFFFFTLFFGNAFANTSIGNLTVDYQSNPLGIDISNPHFAWQMQVSEVKKGQSPKRGYFQKAYQIIVSDAQNQIVWDSKKVNSDLSHGIEYAGSPLKATTRYTWKVNVWDNFNQMSSNAAWFETGLMNPNPDLSAWSGAKWIGGGDEDLVLYAHYLSVYKFQYAVQLDKTSNSTKAAFTFGGNDPRLMDKNLNLMAMQNSLNQSYIALELDISNVSEATDGLAKLNIYRVGYDKSDSKEKVFKSFDIPQTLINQANKYEKHKIYAECNFGVFEFFVDGTKAENLLKDKSAGPNSPFGPRGFNLNPVGSGNNFISFPMLSDIGFQTNDNQKAYFSELEIKNFRFPSNTLFTEKLTNSNYSGIFKSEKLSIENDTYAVSGGALILANPSKNAAPMLRSTFATQAKAIKNARLYVTARGIYEMYLNGKRVSNDYFNPGLTQYNKHHLYQTYDVTSALKQGEKNAIGAWMSEGWWSGNITYSGESWNFFGDRQSLLSKLVITYSDGSEQVITSNPKEWKFFNDGPVRYGSYFQGEVYDANKEELIKDWTTANYNDNAWKSSVEVPLEGTAYQGIFTDFNGRKTTFDYQDCKIVGQMGDNASIVKTMIAQSVEEVRPKVFVYDMGQNMVGFPQILVKNGKKGQAITLRYAEVKYPNLPDYKGNEGMVMMENIRAALTQDMYILKGGDEIIQPRFTFHGYRYVEITGIDEAIPVSDVKGLVISSVKELSSIYETSNDLVNKLWRNITWSLRSNFLSIPTDTPARNERMGWSGDISVFSKSATYLTNSDLFLRRHLLAMRDVQAESGRFTDVAPMGGGFGGTLWGSAGIVVAWETYQQYGDVQLLKEHYDAMKRYIQFLESKVDKKTGILNEGPLGDWLSPEGNKNDNTLFWMAYFAYDLEIMNKVATILQKTEEATAFKKRYEEIKKIFNEVYVDKNTYKTVKSGVKTGFIPAPNEADTRGKSDKGTLIDTQASYAIPLDLGVFDETNKAYAVQSLNESIQRKNKDDLGVERPEYSLMTGFIGTASISEALSENGNSANAYRLLQQTKYPSWLYSVVNGATSIWERLNSYTVENGFGGNNSMNSFNHYSFGAVAAWMNNYSLGIQRSPEKAAFKAIILKPTPDPDKVMTWAKGYYDSVYGKISSEWRYEDNTFVYKTTIPANTTATLYLPAKSVLAVKEGGKSLSQSKGISQITLENNQVKLTLVSGTYEFEVK</sequence>
<dbReference type="GO" id="GO:0016787">
    <property type="term" value="F:hydrolase activity"/>
    <property type="evidence" value="ECO:0007669"/>
    <property type="project" value="UniProtKB-KW"/>
</dbReference>
<proteinExistence type="predicted"/>
<dbReference type="Pfam" id="PF17390">
    <property type="entry name" value="Bac_rhamnosid_C"/>
    <property type="match status" value="1"/>
</dbReference>
<evidence type="ECO:0000259" key="5">
    <source>
        <dbReference type="Pfam" id="PF05592"/>
    </source>
</evidence>
<dbReference type="Gene3D" id="2.60.40.10">
    <property type="entry name" value="Immunoglobulins"/>
    <property type="match status" value="1"/>
</dbReference>
<keyword evidence="3 9" id="KW-0378">Hydrolase</keyword>
<dbReference type="Gene3D" id="2.60.120.260">
    <property type="entry name" value="Galactose-binding domain-like"/>
    <property type="match status" value="2"/>
</dbReference>
<evidence type="ECO:0000259" key="8">
    <source>
        <dbReference type="Pfam" id="PF17390"/>
    </source>
</evidence>
<keyword evidence="4" id="KW-0732">Signal</keyword>